<dbReference type="SUPFAM" id="SSF47616">
    <property type="entry name" value="GST C-terminal domain-like"/>
    <property type="match status" value="1"/>
</dbReference>
<dbReference type="SFLD" id="SFLDS00019">
    <property type="entry name" value="Glutathione_Transferase_(cytos"/>
    <property type="match status" value="1"/>
</dbReference>
<evidence type="ECO:0000256" key="4">
    <source>
        <dbReference type="ARBA" id="ARBA00047960"/>
    </source>
</evidence>
<dbReference type="PROSITE" id="PS50404">
    <property type="entry name" value="GST_NTER"/>
    <property type="match status" value="1"/>
</dbReference>
<name>A0A550CL07_9AGAR</name>
<dbReference type="AlphaFoldDB" id="A0A550CL07"/>
<dbReference type="CDD" id="cd03046">
    <property type="entry name" value="GST_N_GTT1_like"/>
    <property type="match status" value="1"/>
</dbReference>
<comment type="caution">
    <text evidence="7">The sequence shown here is derived from an EMBL/GenBank/DDBJ whole genome shotgun (WGS) entry which is preliminary data.</text>
</comment>
<dbReference type="InterPro" id="IPR040079">
    <property type="entry name" value="Glutathione_S-Trfase"/>
</dbReference>
<evidence type="ECO:0000256" key="1">
    <source>
        <dbReference type="ARBA" id="ARBA00007409"/>
    </source>
</evidence>
<dbReference type="PANTHER" id="PTHR44051:SF9">
    <property type="entry name" value="GLUTATHIONE S-TRANSFERASE 1"/>
    <property type="match status" value="1"/>
</dbReference>
<dbReference type="InterPro" id="IPR036282">
    <property type="entry name" value="Glutathione-S-Trfase_C_sf"/>
</dbReference>
<dbReference type="GO" id="GO:0004364">
    <property type="term" value="F:glutathione transferase activity"/>
    <property type="evidence" value="ECO:0007669"/>
    <property type="project" value="UniProtKB-EC"/>
</dbReference>
<dbReference type="EMBL" id="VDMD01000005">
    <property type="protein sequence ID" value="TRM65459.1"/>
    <property type="molecule type" value="Genomic_DNA"/>
</dbReference>
<protein>
    <recommendedName>
        <fullName evidence="2">glutathione transferase</fullName>
        <ecNumber evidence="2">2.5.1.18</ecNumber>
    </recommendedName>
</protein>
<comment type="catalytic activity">
    <reaction evidence="4">
        <text>RX + glutathione = an S-substituted glutathione + a halide anion + H(+)</text>
        <dbReference type="Rhea" id="RHEA:16437"/>
        <dbReference type="ChEBI" id="CHEBI:15378"/>
        <dbReference type="ChEBI" id="CHEBI:16042"/>
        <dbReference type="ChEBI" id="CHEBI:17792"/>
        <dbReference type="ChEBI" id="CHEBI:57925"/>
        <dbReference type="ChEBI" id="CHEBI:90779"/>
        <dbReference type="EC" id="2.5.1.18"/>
    </reaction>
</comment>
<feature type="compositionally biased region" description="Low complexity" evidence="5">
    <location>
        <begin position="13"/>
        <end position="24"/>
    </location>
</feature>
<comment type="similarity">
    <text evidence="1">Belongs to the GST superfamily.</text>
</comment>
<evidence type="ECO:0000256" key="3">
    <source>
        <dbReference type="ARBA" id="ARBA00022679"/>
    </source>
</evidence>
<evidence type="ECO:0000313" key="8">
    <source>
        <dbReference type="Proteomes" id="UP000320762"/>
    </source>
</evidence>
<dbReference type="OrthoDB" id="2098326at2759"/>
<evidence type="ECO:0000256" key="2">
    <source>
        <dbReference type="ARBA" id="ARBA00012452"/>
    </source>
</evidence>
<dbReference type="Proteomes" id="UP000320762">
    <property type="component" value="Unassembled WGS sequence"/>
</dbReference>
<dbReference type="SFLD" id="SFLDG01150">
    <property type="entry name" value="Main.1:_Beta-like"/>
    <property type="match status" value="1"/>
</dbReference>
<organism evidence="7 8">
    <name type="scientific">Schizophyllum amplum</name>
    <dbReference type="NCBI Taxonomy" id="97359"/>
    <lineage>
        <taxon>Eukaryota</taxon>
        <taxon>Fungi</taxon>
        <taxon>Dikarya</taxon>
        <taxon>Basidiomycota</taxon>
        <taxon>Agaricomycotina</taxon>
        <taxon>Agaricomycetes</taxon>
        <taxon>Agaricomycetidae</taxon>
        <taxon>Agaricales</taxon>
        <taxon>Schizophyllaceae</taxon>
        <taxon>Schizophyllum</taxon>
    </lineage>
</organism>
<dbReference type="STRING" id="97359.A0A550CL07"/>
<dbReference type="Pfam" id="PF02798">
    <property type="entry name" value="GST_N"/>
    <property type="match status" value="1"/>
</dbReference>
<dbReference type="Gene3D" id="1.20.1050.10">
    <property type="match status" value="1"/>
</dbReference>
<sequence>MRAGDACYDDAVRGTSSGSPPGTGRPLSSAIMVLTLHHLNASRSQRILWLLEELEVPYEIKKYERQATQQAPQTLKDVHPLGKSPIITDDDITLAESGAIVEYLIRKYGEGKITPPTTGKALADELYYVHVAEGSLMPPVVNQYIGTLVPQQTPFFIRPLASMIFSKVNDMLYEPTIKQLVTLIDEHLSKNEWFAGGKTPSAADFIMIFPLETLPRFDQSTPTIAAYVKRVQQRPAYRRGIERGGAYPYDYEAKASDAANESRAAL</sequence>
<dbReference type="FunFam" id="3.40.30.10:FF:000156">
    <property type="entry name" value="Glutathione S-transferase 1"/>
    <property type="match status" value="1"/>
</dbReference>
<dbReference type="GO" id="GO:0005737">
    <property type="term" value="C:cytoplasm"/>
    <property type="evidence" value="ECO:0007669"/>
    <property type="project" value="UniProtKB-ARBA"/>
</dbReference>
<keyword evidence="8" id="KW-1185">Reference proteome</keyword>
<dbReference type="SFLD" id="SFLDG00358">
    <property type="entry name" value="Main_(cytGST)"/>
    <property type="match status" value="1"/>
</dbReference>
<dbReference type="SUPFAM" id="SSF52833">
    <property type="entry name" value="Thioredoxin-like"/>
    <property type="match status" value="1"/>
</dbReference>
<reference evidence="7 8" key="1">
    <citation type="journal article" date="2019" name="New Phytol.">
        <title>Comparative genomics reveals unique wood-decay strategies and fruiting body development in the Schizophyllaceae.</title>
        <authorList>
            <person name="Almasi E."/>
            <person name="Sahu N."/>
            <person name="Krizsan K."/>
            <person name="Balint B."/>
            <person name="Kovacs G.M."/>
            <person name="Kiss B."/>
            <person name="Cseklye J."/>
            <person name="Drula E."/>
            <person name="Henrissat B."/>
            <person name="Nagy I."/>
            <person name="Chovatia M."/>
            <person name="Adam C."/>
            <person name="LaButti K."/>
            <person name="Lipzen A."/>
            <person name="Riley R."/>
            <person name="Grigoriev I.V."/>
            <person name="Nagy L.G."/>
        </authorList>
    </citation>
    <scope>NUCLEOTIDE SEQUENCE [LARGE SCALE GENOMIC DNA]</scope>
    <source>
        <strain evidence="7 8">NL-1724</strain>
    </source>
</reference>
<evidence type="ECO:0000313" key="7">
    <source>
        <dbReference type="EMBL" id="TRM65459.1"/>
    </source>
</evidence>
<evidence type="ECO:0000259" key="6">
    <source>
        <dbReference type="PROSITE" id="PS50404"/>
    </source>
</evidence>
<dbReference type="InterPro" id="IPR004045">
    <property type="entry name" value="Glutathione_S-Trfase_N"/>
</dbReference>
<dbReference type="EC" id="2.5.1.18" evidence="2"/>
<keyword evidence="3" id="KW-0808">Transferase</keyword>
<dbReference type="InterPro" id="IPR036249">
    <property type="entry name" value="Thioredoxin-like_sf"/>
</dbReference>
<feature type="region of interest" description="Disordered" evidence="5">
    <location>
        <begin position="1"/>
        <end position="24"/>
    </location>
</feature>
<accession>A0A550CL07</accession>
<dbReference type="GO" id="GO:0004602">
    <property type="term" value="F:glutathione peroxidase activity"/>
    <property type="evidence" value="ECO:0007669"/>
    <property type="project" value="UniProtKB-ARBA"/>
</dbReference>
<dbReference type="Gene3D" id="3.40.30.10">
    <property type="entry name" value="Glutaredoxin"/>
    <property type="match status" value="1"/>
</dbReference>
<proteinExistence type="inferred from homology"/>
<dbReference type="PANTHER" id="PTHR44051">
    <property type="entry name" value="GLUTATHIONE S-TRANSFERASE-RELATED"/>
    <property type="match status" value="1"/>
</dbReference>
<gene>
    <name evidence="7" type="ORF">BD626DRAFT_488850</name>
</gene>
<evidence type="ECO:0000256" key="5">
    <source>
        <dbReference type="SAM" id="MobiDB-lite"/>
    </source>
</evidence>
<feature type="domain" description="GST N-terminal" evidence="6">
    <location>
        <begin position="32"/>
        <end position="112"/>
    </location>
</feature>